<evidence type="ECO:0000256" key="1">
    <source>
        <dbReference type="ARBA" id="ARBA00022468"/>
    </source>
</evidence>
<dbReference type="EMBL" id="KB199905">
    <property type="protein sequence ID" value="ESP03868.1"/>
    <property type="molecule type" value="Genomic_DNA"/>
</dbReference>
<dbReference type="PANTHER" id="PTHR23176">
    <property type="entry name" value="RHO/RAC/CDC GTPASE-ACTIVATING PROTEIN"/>
    <property type="match status" value="1"/>
</dbReference>
<dbReference type="GeneID" id="20237010"/>
<accession>V4B0U9</accession>
<gene>
    <name evidence="2" type="ORF">LOTGIDRAFT_156466</name>
</gene>
<dbReference type="RefSeq" id="XP_009045350.1">
    <property type="nucleotide sequence ID" value="XM_009047102.1"/>
</dbReference>
<dbReference type="CTD" id="20237010"/>
<evidence type="ECO:0000313" key="2">
    <source>
        <dbReference type="EMBL" id="ESP03868.1"/>
    </source>
</evidence>
<dbReference type="GO" id="GO:0005096">
    <property type="term" value="F:GTPase activator activity"/>
    <property type="evidence" value="ECO:0007669"/>
    <property type="project" value="UniProtKB-KW"/>
</dbReference>
<evidence type="ECO:0000313" key="3">
    <source>
        <dbReference type="Proteomes" id="UP000030746"/>
    </source>
</evidence>
<dbReference type="HOGENOM" id="CLU_1268192_0_0_1"/>
<dbReference type="Proteomes" id="UP000030746">
    <property type="component" value="Unassembled WGS sequence"/>
</dbReference>
<dbReference type="AlphaFoldDB" id="V4B0U9"/>
<dbReference type="Gene3D" id="1.10.555.10">
    <property type="entry name" value="Rho GTPase activation protein"/>
    <property type="match status" value="2"/>
</dbReference>
<dbReference type="GO" id="GO:0005737">
    <property type="term" value="C:cytoplasm"/>
    <property type="evidence" value="ECO:0007669"/>
    <property type="project" value="TreeGrafter"/>
</dbReference>
<reference evidence="2 3" key="1">
    <citation type="journal article" date="2013" name="Nature">
        <title>Insights into bilaterian evolution from three spiralian genomes.</title>
        <authorList>
            <person name="Simakov O."/>
            <person name="Marletaz F."/>
            <person name="Cho S.J."/>
            <person name="Edsinger-Gonzales E."/>
            <person name="Havlak P."/>
            <person name="Hellsten U."/>
            <person name="Kuo D.H."/>
            <person name="Larsson T."/>
            <person name="Lv J."/>
            <person name="Arendt D."/>
            <person name="Savage R."/>
            <person name="Osoegawa K."/>
            <person name="de Jong P."/>
            <person name="Grimwood J."/>
            <person name="Chapman J.A."/>
            <person name="Shapiro H."/>
            <person name="Aerts A."/>
            <person name="Otillar R.P."/>
            <person name="Terry A.Y."/>
            <person name="Boore J.L."/>
            <person name="Grigoriev I.V."/>
            <person name="Lindberg D.R."/>
            <person name="Seaver E.C."/>
            <person name="Weisblat D.A."/>
            <person name="Putnam N.H."/>
            <person name="Rokhsar D.S."/>
        </authorList>
    </citation>
    <scope>NUCLEOTIDE SEQUENCE [LARGE SCALE GENOMIC DNA]</scope>
</reference>
<dbReference type="KEGG" id="lgi:LOTGIDRAFT_156466"/>
<keyword evidence="3" id="KW-1185">Reference proteome</keyword>
<keyword evidence="1" id="KW-0343">GTPase activation</keyword>
<sequence>MAITSDLTSLQGQARHIRFTSQISRGSEKGLNATSNMERVKRLISPGTKRKLIGNNSNKTFGVPLEDLMKRAPPEYRVPLVVKKLCDYIDKNGPLASSQASHKLNPNNFVAGSEKGLNATSNMERVKRLISPGTKRKLIGNNANKTFGVPLEDLMKRAPPEYRVPLVVKKLCDYIDKNAQTGLTRSMQCRDLNCFISLAPSGSEQKKSPVGRFPTCRQ</sequence>
<dbReference type="InterPro" id="IPR008936">
    <property type="entry name" value="Rho_GTPase_activation_prot"/>
</dbReference>
<protein>
    <submittedName>
        <fullName evidence="2">Uncharacterized protein</fullName>
    </submittedName>
</protein>
<dbReference type="PANTHER" id="PTHR23176:SF129">
    <property type="entry name" value="RHO GTPASE ACTIVATING PROTEIN AT 16F, ISOFORM E-RELATED"/>
    <property type="match status" value="1"/>
</dbReference>
<proteinExistence type="predicted"/>
<dbReference type="SUPFAM" id="SSF48350">
    <property type="entry name" value="GTPase activation domain, GAP"/>
    <property type="match status" value="2"/>
</dbReference>
<name>V4B0U9_LOTGI</name>
<organism evidence="2 3">
    <name type="scientific">Lottia gigantea</name>
    <name type="common">Giant owl limpet</name>
    <dbReference type="NCBI Taxonomy" id="225164"/>
    <lineage>
        <taxon>Eukaryota</taxon>
        <taxon>Metazoa</taxon>
        <taxon>Spiralia</taxon>
        <taxon>Lophotrochozoa</taxon>
        <taxon>Mollusca</taxon>
        <taxon>Gastropoda</taxon>
        <taxon>Patellogastropoda</taxon>
        <taxon>Lottioidea</taxon>
        <taxon>Lottiidae</taxon>
        <taxon>Lottia</taxon>
    </lineage>
</organism>
<dbReference type="InterPro" id="IPR050729">
    <property type="entry name" value="Rho-GAP"/>
</dbReference>